<evidence type="ECO:0000256" key="2">
    <source>
        <dbReference type="ARBA" id="ARBA00023002"/>
    </source>
</evidence>
<dbReference type="EC" id="1.2.4.4" evidence="4"/>
<accession>A0ABW4J7L3</accession>
<dbReference type="SUPFAM" id="SSF52518">
    <property type="entry name" value="Thiamin diphosphate-binding fold (THDP-binding)"/>
    <property type="match status" value="1"/>
</dbReference>
<dbReference type="InterPro" id="IPR029061">
    <property type="entry name" value="THDP-binding"/>
</dbReference>
<proteinExistence type="inferred from homology"/>
<organism evidence="6 7">
    <name type="scientific">Agrilactobacillus yilanensis</name>
    <dbReference type="NCBI Taxonomy" id="2485997"/>
    <lineage>
        <taxon>Bacteria</taxon>
        <taxon>Bacillati</taxon>
        <taxon>Bacillota</taxon>
        <taxon>Bacilli</taxon>
        <taxon>Lactobacillales</taxon>
        <taxon>Lactobacillaceae</taxon>
        <taxon>Agrilactobacillus</taxon>
    </lineage>
</organism>
<dbReference type="RefSeq" id="WP_125714351.1">
    <property type="nucleotide sequence ID" value="NZ_JBHTOP010000022.1"/>
</dbReference>
<comment type="function">
    <text evidence="4">The branched-chain alpha-keto dehydrogenase complex catalyzes the overall conversion of alpha-keto acids to acyl-CoA and CO(2). It contains multiple copies of three enzymatic components: branched-chain alpha-keto acid decarboxylase (E1), lipoamide acyltransferase (E2) and lipoamide dehydrogenase (E3).</text>
</comment>
<sequence length="338" mass="36615">MTQKLLASGLDKVTLQQVYTQILRSRRLDERLGLLQRTGKTSFNVSGQGQEIGQAAMAMAFEPEKDYFLPYYRDMTAFMFWGATPKEILLDSFGRAAGPSSHGMQMPNHYGSKKLHAVSQASTVSSQFPLATGVAYGAVLDQSDRLTLVTTGEGSTAEGEFHEALNFAGVAQLPVIFVIENNGYAISTPDKEEFAAHSLADRGAGYGMPGIDVDGLDFTATYLAFKEAVTRARAGEGPTLVNLNVIRLLDHTSDDNQRIYRSEAELKALQAKDPLKTLTAQVIAEGIFTEAEIATLEQQLKKEINLATDQAEAAPAPDLSVLGQQVFAPVEKETGIYG</sequence>
<comment type="caution">
    <text evidence="6">The sequence shown here is derived from an EMBL/GenBank/DDBJ whole genome shotgun (WGS) entry which is preliminary data.</text>
</comment>
<keyword evidence="7" id="KW-1185">Reference proteome</keyword>
<protein>
    <recommendedName>
        <fullName evidence="4">2-oxoisovalerate dehydrogenase subunit alpha</fullName>
        <ecNumber evidence="4">1.2.4.4</ecNumber>
    </recommendedName>
    <alternativeName>
        <fullName evidence="4">Branched-chain alpha-keto acid dehydrogenase E1 component alpha chain</fullName>
    </alternativeName>
</protein>
<feature type="domain" description="Dehydrogenase E1 component" evidence="5">
    <location>
        <begin position="25"/>
        <end position="318"/>
    </location>
</feature>
<dbReference type="CDD" id="cd02000">
    <property type="entry name" value="TPP_E1_PDC_ADC_BCADC"/>
    <property type="match status" value="1"/>
</dbReference>
<dbReference type="Proteomes" id="UP001597267">
    <property type="component" value="Unassembled WGS sequence"/>
</dbReference>
<name>A0ABW4J7L3_9LACO</name>
<dbReference type="EMBL" id="JBHTOP010000022">
    <property type="protein sequence ID" value="MFD1671910.1"/>
    <property type="molecule type" value="Genomic_DNA"/>
</dbReference>
<keyword evidence="3 4" id="KW-0786">Thiamine pyrophosphate</keyword>
<reference evidence="7" key="1">
    <citation type="journal article" date="2019" name="Int. J. Syst. Evol. Microbiol.">
        <title>The Global Catalogue of Microorganisms (GCM) 10K type strain sequencing project: providing services to taxonomists for standard genome sequencing and annotation.</title>
        <authorList>
            <consortium name="The Broad Institute Genomics Platform"/>
            <consortium name="The Broad Institute Genome Sequencing Center for Infectious Disease"/>
            <person name="Wu L."/>
            <person name="Ma J."/>
        </authorList>
    </citation>
    <scope>NUCLEOTIDE SEQUENCE [LARGE SCALE GENOMIC DNA]</scope>
    <source>
        <strain evidence="7">CCM 8896</strain>
    </source>
</reference>
<comment type="similarity">
    <text evidence="4">Belongs to the BCKDHA family.</text>
</comment>
<evidence type="ECO:0000259" key="5">
    <source>
        <dbReference type="Pfam" id="PF00676"/>
    </source>
</evidence>
<dbReference type="InterPro" id="IPR001017">
    <property type="entry name" value="DH_E1"/>
</dbReference>
<dbReference type="PANTHER" id="PTHR43380:SF1">
    <property type="entry name" value="2-OXOISOVALERATE DEHYDROGENASE SUBUNIT ALPHA, MITOCHONDRIAL"/>
    <property type="match status" value="1"/>
</dbReference>
<evidence type="ECO:0000256" key="3">
    <source>
        <dbReference type="ARBA" id="ARBA00023052"/>
    </source>
</evidence>
<evidence type="ECO:0000256" key="1">
    <source>
        <dbReference type="ARBA" id="ARBA00001964"/>
    </source>
</evidence>
<dbReference type="InterPro" id="IPR050771">
    <property type="entry name" value="Alpha-ketoacid_DH_E1_comp"/>
</dbReference>
<keyword evidence="2 4" id="KW-0560">Oxidoreductase</keyword>
<dbReference type="Gene3D" id="3.40.50.970">
    <property type="match status" value="1"/>
</dbReference>
<dbReference type="Pfam" id="PF00676">
    <property type="entry name" value="E1_dh"/>
    <property type="match status" value="1"/>
</dbReference>
<evidence type="ECO:0000313" key="6">
    <source>
        <dbReference type="EMBL" id="MFD1671910.1"/>
    </source>
</evidence>
<evidence type="ECO:0000256" key="4">
    <source>
        <dbReference type="RuleBase" id="RU365014"/>
    </source>
</evidence>
<evidence type="ECO:0000313" key="7">
    <source>
        <dbReference type="Proteomes" id="UP001597267"/>
    </source>
</evidence>
<comment type="catalytic activity">
    <reaction evidence="4">
        <text>N(6)-[(R)-lipoyl]-L-lysyl-[protein] + 3-methyl-2-oxobutanoate + H(+) = N(6)-[(R)-S(8)-2-methylpropanoyldihydrolipoyl]-L-lysyl-[protein] + CO2</text>
        <dbReference type="Rhea" id="RHEA:13457"/>
        <dbReference type="Rhea" id="RHEA-COMP:10474"/>
        <dbReference type="Rhea" id="RHEA-COMP:10497"/>
        <dbReference type="ChEBI" id="CHEBI:11851"/>
        <dbReference type="ChEBI" id="CHEBI:15378"/>
        <dbReference type="ChEBI" id="CHEBI:16526"/>
        <dbReference type="ChEBI" id="CHEBI:83099"/>
        <dbReference type="ChEBI" id="CHEBI:83142"/>
        <dbReference type="EC" id="1.2.4.4"/>
    </reaction>
</comment>
<gene>
    <name evidence="6" type="ORF">ACFQ5M_07380</name>
</gene>
<dbReference type="PANTHER" id="PTHR43380">
    <property type="entry name" value="2-OXOISOVALERATE DEHYDROGENASE SUBUNIT ALPHA, MITOCHONDRIAL"/>
    <property type="match status" value="1"/>
</dbReference>
<comment type="cofactor">
    <cofactor evidence="1 4">
        <name>thiamine diphosphate</name>
        <dbReference type="ChEBI" id="CHEBI:58937"/>
    </cofactor>
</comment>